<accession>A0AAE0YPC5</accession>
<gene>
    <name evidence="1" type="ORF">RRG08_032762</name>
</gene>
<dbReference type="EMBL" id="JAWDGP010005762">
    <property type="protein sequence ID" value="KAK3752471.1"/>
    <property type="molecule type" value="Genomic_DNA"/>
</dbReference>
<evidence type="ECO:0000313" key="2">
    <source>
        <dbReference type="Proteomes" id="UP001283361"/>
    </source>
</evidence>
<proteinExistence type="predicted"/>
<dbReference type="AlphaFoldDB" id="A0AAE0YPC5"/>
<comment type="caution">
    <text evidence="1">The sequence shown here is derived from an EMBL/GenBank/DDBJ whole genome shotgun (WGS) entry which is preliminary data.</text>
</comment>
<reference evidence="1" key="1">
    <citation type="journal article" date="2023" name="G3 (Bethesda)">
        <title>A reference genome for the long-term kleptoplast-retaining sea slug Elysia crispata morphotype clarki.</title>
        <authorList>
            <person name="Eastman K.E."/>
            <person name="Pendleton A.L."/>
            <person name="Shaikh M.A."/>
            <person name="Suttiyut T."/>
            <person name="Ogas R."/>
            <person name="Tomko P."/>
            <person name="Gavelis G."/>
            <person name="Widhalm J.R."/>
            <person name="Wisecaver J.H."/>
        </authorList>
    </citation>
    <scope>NUCLEOTIDE SEQUENCE</scope>
    <source>
        <strain evidence="1">ECLA1</strain>
    </source>
</reference>
<name>A0AAE0YPC5_9GAST</name>
<protein>
    <submittedName>
        <fullName evidence="1">Uncharacterized protein</fullName>
    </submittedName>
</protein>
<sequence length="144" mass="16100">MRQGKKGLSIKHTLHFTPEPIRHTLYLISEPINGTARDQYTVKPLESVSKTSASAYLWTVDQALRQNISDKTTSLLPWADKTEVHVRSTVKGVRGIVGSETFIDISTAPVLAQAWRWDLPATVDTITGVWKTLRSFVLVLNLSK</sequence>
<keyword evidence="2" id="KW-1185">Reference proteome</keyword>
<organism evidence="1 2">
    <name type="scientific">Elysia crispata</name>
    <name type="common">lettuce slug</name>
    <dbReference type="NCBI Taxonomy" id="231223"/>
    <lineage>
        <taxon>Eukaryota</taxon>
        <taxon>Metazoa</taxon>
        <taxon>Spiralia</taxon>
        <taxon>Lophotrochozoa</taxon>
        <taxon>Mollusca</taxon>
        <taxon>Gastropoda</taxon>
        <taxon>Heterobranchia</taxon>
        <taxon>Euthyneura</taxon>
        <taxon>Panpulmonata</taxon>
        <taxon>Sacoglossa</taxon>
        <taxon>Placobranchoidea</taxon>
        <taxon>Plakobranchidae</taxon>
        <taxon>Elysia</taxon>
    </lineage>
</organism>
<dbReference type="Proteomes" id="UP001283361">
    <property type="component" value="Unassembled WGS sequence"/>
</dbReference>
<evidence type="ECO:0000313" key="1">
    <source>
        <dbReference type="EMBL" id="KAK3752471.1"/>
    </source>
</evidence>